<accession>A0A1U7I2C2</accession>
<proteinExistence type="predicted"/>
<dbReference type="EMBL" id="MRCE01000070">
    <property type="protein sequence ID" value="OKH30185.1"/>
    <property type="molecule type" value="Genomic_DNA"/>
</dbReference>
<evidence type="ECO:0000313" key="1">
    <source>
        <dbReference type="EMBL" id="OKH30185.1"/>
    </source>
</evidence>
<comment type="caution">
    <text evidence="1">The sequence shown here is derived from an EMBL/GenBank/DDBJ whole genome shotgun (WGS) entry which is preliminary data.</text>
</comment>
<reference evidence="1 2" key="1">
    <citation type="submission" date="2016-11" db="EMBL/GenBank/DDBJ databases">
        <title>Draft Genome Sequences of Nine Cyanobacterial Strains from Diverse Habitats.</title>
        <authorList>
            <person name="Zhu T."/>
            <person name="Hou S."/>
            <person name="Lu X."/>
            <person name="Hess W.R."/>
        </authorList>
    </citation>
    <scope>NUCLEOTIDE SEQUENCE [LARGE SCALE GENOMIC DNA]</scope>
    <source>
        <strain evidence="1 2">IAM M-71</strain>
    </source>
</reference>
<protein>
    <submittedName>
        <fullName evidence="1">Uncharacterized protein</fullName>
    </submittedName>
</protein>
<sequence length="100" mass="10914">MKEFDPVVIIPNPQSDTVDLKAKLFGKIDNQKPLNCKSCGSRNLHYIKKPGLTAVCCDCGGSFRVAKAIAPYIEHLAKHANSSRNTVDFLPLFAGGESHE</sequence>
<organism evidence="1 2">
    <name type="scientific">[Phormidium ambiguum] IAM M-71</name>
    <dbReference type="NCBI Taxonomy" id="454136"/>
    <lineage>
        <taxon>Bacteria</taxon>
        <taxon>Bacillati</taxon>
        <taxon>Cyanobacteriota</taxon>
        <taxon>Cyanophyceae</taxon>
        <taxon>Oscillatoriophycideae</taxon>
        <taxon>Aerosakkonematales</taxon>
        <taxon>Aerosakkonemataceae</taxon>
        <taxon>Floridanema</taxon>
    </lineage>
</organism>
<dbReference type="Proteomes" id="UP000185860">
    <property type="component" value="Unassembled WGS sequence"/>
</dbReference>
<evidence type="ECO:0000313" key="2">
    <source>
        <dbReference type="Proteomes" id="UP000185860"/>
    </source>
</evidence>
<name>A0A1U7I2C2_9CYAN</name>
<dbReference type="AlphaFoldDB" id="A0A1U7I2C2"/>
<dbReference type="STRING" id="454136.NIES2119_31440"/>
<gene>
    <name evidence="1" type="ORF">NIES2119_31440</name>
</gene>